<evidence type="ECO:0000313" key="3">
    <source>
        <dbReference type="Proteomes" id="UP001204439"/>
    </source>
</evidence>
<reference evidence="2 3" key="1">
    <citation type="submission" date="2023-11" db="EMBL/GenBank/DDBJ databases">
        <title>First isolation, identification, and characterization of non-pathogenic Epilithonimonas ginsengisoli isolated from diseased farmed rainbow trout (Oncorhynchus mykiss) in Chile.</title>
        <authorList>
            <person name="Miranda C.D."/>
            <person name="Irgang R."/>
            <person name="Concha C."/>
            <person name="Rojas R."/>
            <person name="Avendano R."/>
        </authorList>
    </citation>
    <scope>NUCLEOTIDE SEQUENCE [LARGE SCALE GENOMIC DNA]</scope>
    <source>
        <strain evidence="2 3">FP99</strain>
    </source>
</reference>
<feature type="chain" id="PRO_5045883031" evidence="1">
    <location>
        <begin position="19"/>
        <end position="340"/>
    </location>
</feature>
<proteinExistence type="predicted"/>
<protein>
    <submittedName>
        <fullName evidence="2">Uncharacterized protein</fullName>
    </submittedName>
</protein>
<dbReference type="Proteomes" id="UP001204439">
    <property type="component" value="Unassembled WGS sequence"/>
</dbReference>
<name>A0ABU4JK23_9FLAO</name>
<comment type="caution">
    <text evidence="2">The sequence shown here is derived from an EMBL/GenBank/DDBJ whole genome shotgun (WGS) entry which is preliminary data.</text>
</comment>
<dbReference type="EMBL" id="JAMXLT020000024">
    <property type="protein sequence ID" value="MDW8549924.1"/>
    <property type="molecule type" value="Genomic_DNA"/>
</dbReference>
<dbReference type="RefSeq" id="WP_063968235.1">
    <property type="nucleotide sequence ID" value="NZ_JAMXLT020000024.1"/>
</dbReference>
<organism evidence="2 3">
    <name type="scientific">Epilithonimonas ginsengisoli</name>
    <dbReference type="NCBI Taxonomy" id="1245592"/>
    <lineage>
        <taxon>Bacteria</taxon>
        <taxon>Pseudomonadati</taxon>
        <taxon>Bacteroidota</taxon>
        <taxon>Flavobacteriia</taxon>
        <taxon>Flavobacteriales</taxon>
        <taxon>Weeksellaceae</taxon>
        <taxon>Chryseobacterium group</taxon>
        <taxon>Epilithonimonas</taxon>
    </lineage>
</organism>
<keyword evidence="3" id="KW-1185">Reference proteome</keyword>
<accession>A0ABU4JK23</accession>
<gene>
    <name evidence="2" type="ORF">NG800_013445</name>
</gene>
<keyword evidence="1" id="KW-0732">Signal</keyword>
<evidence type="ECO:0000313" key="2">
    <source>
        <dbReference type="EMBL" id="MDW8549924.1"/>
    </source>
</evidence>
<feature type="signal peptide" evidence="1">
    <location>
        <begin position="1"/>
        <end position="18"/>
    </location>
</feature>
<evidence type="ECO:0000256" key="1">
    <source>
        <dbReference type="SAM" id="SignalP"/>
    </source>
</evidence>
<sequence length="340" mass="40099">MKKLILILILTFSLPFYAQEKETFWKIKSIYREDRKPFIGLTVDYMQEIYDHNFHFVKRNESLYFELPDKFELDLKSFKSLRQLHITDKDFYEMYDQKFSGNSFVIKFKDNATLSPSKNTIIEFKQITKEQFEKNIAEEIAHQKEIAQKINDLKTELEKHAPITLDPIKKLPLKSAEINDDKYENDIILLIPEEIELRESGDVKNEKFGEIKVGTFKENSKIYDVDHPKNDYGLKQLTIWVSTAPSTFSLEKYVSEDANTVLVKKEKDHIVGYKISYDFENEKAVVASFFTLKYLKVGSSHIFIHSDVYRSQIKNYPNSEEMNKILNFNYLISENISLKK</sequence>